<dbReference type="GeneID" id="17043543"/>
<dbReference type="Pfam" id="PF00459">
    <property type="entry name" value="Inositol_P"/>
    <property type="match status" value="1"/>
</dbReference>
<dbReference type="PRINTS" id="PR00377">
    <property type="entry name" value="IMPHPHTASES"/>
</dbReference>
<evidence type="ECO:0000256" key="6">
    <source>
        <dbReference type="ARBA" id="ARBA00022842"/>
    </source>
</evidence>
<keyword evidence="6 7" id="KW-0460">Magnesium</keyword>
<dbReference type="FunFam" id="3.40.190.80:FF:000002">
    <property type="entry name" value="Inositol-1-monophosphatase"/>
    <property type="match status" value="1"/>
</dbReference>
<dbReference type="GO" id="GO:0046872">
    <property type="term" value="F:metal ion binding"/>
    <property type="evidence" value="ECO:0007669"/>
    <property type="project" value="UniProtKB-KW"/>
</dbReference>
<dbReference type="PANTHER" id="PTHR20854:SF17">
    <property type="entry name" value="PHOSPHATASE IMPL1, CHLOROPLASTIC"/>
    <property type="match status" value="1"/>
</dbReference>
<name>I0Z4H2_COCSC</name>
<dbReference type="PROSITE" id="PS00630">
    <property type="entry name" value="IMP_2"/>
    <property type="match status" value="1"/>
</dbReference>
<dbReference type="KEGG" id="csl:COCSUDRAFT_13932"/>
<keyword evidence="5 8" id="KW-0378">Hydrolase</keyword>
<evidence type="ECO:0000256" key="5">
    <source>
        <dbReference type="ARBA" id="ARBA00022801"/>
    </source>
</evidence>
<feature type="binding site" evidence="7">
    <location>
        <position position="92"/>
    </location>
    <ligand>
        <name>Mg(2+)</name>
        <dbReference type="ChEBI" id="CHEBI:18420"/>
        <label>1</label>
        <note>catalytic</note>
    </ligand>
</feature>
<dbReference type="Proteomes" id="UP000007264">
    <property type="component" value="Unassembled WGS sequence"/>
</dbReference>
<dbReference type="SUPFAM" id="SSF56655">
    <property type="entry name" value="Carbohydrate phosphatase"/>
    <property type="match status" value="1"/>
</dbReference>
<evidence type="ECO:0000313" key="10">
    <source>
        <dbReference type="Proteomes" id="UP000007264"/>
    </source>
</evidence>
<comment type="catalytic activity">
    <reaction evidence="8">
        <text>a myo-inositol phosphate + H2O = myo-inositol + phosphate</text>
        <dbReference type="Rhea" id="RHEA:24056"/>
        <dbReference type="ChEBI" id="CHEBI:15377"/>
        <dbReference type="ChEBI" id="CHEBI:17268"/>
        <dbReference type="ChEBI" id="CHEBI:43474"/>
        <dbReference type="ChEBI" id="CHEBI:84139"/>
        <dbReference type="EC" id="3.1.3.25"/>
    </reaction>
</comment>
<organism evidence="9 10">
    <name type="scientific">Coccomyxa subellipsoidea (strain C-169)</name>
    <name type="common">Green microalga</name>
    <dbReference type="NCBI Taxonomy" id="574566"/>
    <lineage>
        <taxon>Eukaryota</taxon>
        <taxon>Viridiplantae</taxon>
        <taxon>Chlorophyta</taxon>
        <taxon>core chlorophytes</taxon>
        <taxon>Trebouxiophyceae</taxon>
        <taxon>Trebouxiophyceae incertae sedis</taxon>
        <taxon>Coccomyxaceae</taxon>
        <taxon>Coccomyxa</taxon>
        <taxon>Coccomyxa subellipsoidea</taxon>
    </lineage>
</organism>
<dbReference type="PROSITE" id="PS00629">
    <property type="entry name" value="IMP_1"/>
    <property type="match status" value="1"/>
</dbReference>
<dbReference type="GO" id="GO:0007165">
    <property type="term" value="P:signal transduction"/>
    <property type="evidence" value="ECO:0007669"/>
    <property type="project" value="TreeGrafter"/>
</dbReference>
<dbReference type="FunFam" id="3.30.540.10:FF:000003">
    <property type="entry name" value="Inositol-1-monophosphatase"/>
    <property type="match status" value="1"/>
</dbReference>
<comment type="caution">
    <text evidence="9">The sequence shown here is derived from an EMBL/GenBank/DDBJ whole genome shotgun (WGS) entry which is preliminary data.</text>
</comment>
<dbReference type="OrthoDB" id="10254945at2759"/>
<dbReference type="InterPro" id="IPR020583">
    <property type="entry name" value="Inositol_monoP_metal-BS"/>
</dbReference>
<evidence type="ECO:0000256" key="2">
    <source>
        <dbReference type="ARBA" id="ARBA00005152"/>
    </source>
</evidence>
<dbReference type="InterPro" id="IPR020550">
    <property type="entry name" value="Inositol_monophosphatase_CS"/>
</dbReference>
<feature type="binding site" evidence="7">
    <location>
        <position position="90"/>
    </location>
    <ligand>
        <name>Mg(2+)</name>
        <dbReference type="ChEBI" id="CHEBI:18420"/>
        <label>2</label>
    </ligand>
</feature>
<feature type="binding site" evidence="7">
    <location>
        <position position="93"/>
    </location>
    <ligand>
        <name>Mg(2+)</name>
        <dbReference type="ChEBI" id="CHEBI:18420"/>
        <label>2</label>
    </ligand>
</feature>
<dbReference type="InterPro" id="IPR000760">
    <property type="entry name" value="Inositol_monophosphatase-like"/>
</dbReference>
<evidence type="ECO:0000256" key="7">
    <source>
        <dbReference type="PIRSR" id="PIRSR600760-2"/>
    </source>
</evidence>
<sequence>ASTTGPVAFEHLLEVAERAAKAGAAVVSERVDKPRNIEFKGATDLVTDTDKASEDAVLSVLRTAFPDHALLGEEGGISGDTGSEYLWCVDPLDGTTNFAHGYPSFAVSVAVLQKGDPVAGVVVEFAGGPGSWVTKTYTAAKGKGAFLNGSPISVSRCKDVNLSLLVTGFGYEHDEAWAANIELFKEFTDESRGVRRLGAAAVDLCHVALGIVDGYWEFRLKPWDMAAGVLIAREAGAKITTMDGQPFTVFSRSVLAANDGIHPAILEKTQVKTEGLMKSGIDMSPWFLPDGYQVSDISL</sequence>
<dbReference type="EMBL" id="AGSI01000004">
    <property type="protein sequence ID" value="EIE25541.1"/>
    <property type="molecule type" value="Genomic_DNA"/>
</dbReference>
<dbReference type="Gene3D" id="3.40.190.80">
    <property type="match status" value="1"/>
</dbReference>
<dbReference type="eggNOG" id="KOG2951">
    <property type="taxonomic scope" value="Eukaryota"/>
</dbReference>
<dbReference type="UniPathway" id="UPA00823">
    <property type="reaction ID" value="UER00788"/>
</dbReference>
<reference evidence="9 10" key="1">
    <citation type="journal article" date="2012" name="Genome Biol.">
        <title>The genome of the polar eukaryotic microalga coccomyxa subellipsoidea reveals traits of cold adaptation.</title>
        <authorList>
            <person name="Blanc G."/>
            <person name="Agarkova I."/>
            <person name="Grimwood J."/>
            <person name="Kuo A."/>
            <person name="Brueggeman A."/>
            <person name="Dunigan D."/>
            <person name="Gurnon J."/>
            <person name="Ladunga I."/>
            <person name="Lindquist E."/>
            <person name="Lucas S."/>
            <person name="Pangilinan J."/>
            <person name="Proschold T."/>
            <person name="Salamov A."/>
            <person name="Schmutz J."/>
            <person name="Weeks D."/>
            <person name="Yamada T."/>
            <person name="Claverie J.M."/>
            <person name="Grigoriev I."/>
            <person name="Van Etten J."/>
            <person name="Lomsadze A."/>
            <person name="Borodovsky M."/>
        </authorList>
    </citation>
    <scope>NUCLEOTIDE SEQUENCE [LARGE SCALE GENOMIC DNA]</scope>
    <source>
        <strain evidence="9 10">C-169</strain>
    </source>
</reference>
<dbReference type="STRING" id="574566.I0Z4H2"/>
<dbReference type="EC" id="3.1.3.25" evidence="8"/>
<dbReference type="GO" id="GO:0008934">
    <property type="term" value="F:inositol monophosphate 1-phosphatase activity"/>
    <property type="evidence" value="ECO:0007669"/>
    <property type="project" value="InterPro"/>
</dbReference>
<feature type="binding site" evidence="7">
    <location>
        <position position="73"/>
    </location>
    <ligand>
        <name>Mg(2+)</name>
        <dbReference type="ChEBI" id="CHEBI:18420"/>
        <label>1</label>
        <note>catalytic</note>
    </ligand>
</feature>
<protein>
    <recommendedName>
        <fullName evidence="8">Inositol-1-monophosphatase</fullName>
        <ecNumber evidence="8">3.1.3.25</ecNumber>
    </recommendedName>
</protein>
<evidence type="ECO:0000256" key="8">
    <source>
        <dbReference type="RuleBase" id="RU364068"/>
    </source>
</evidence>
<dbReference type="RefSeq" id="XP_005650085.1">
    <property type="nucleotide sequence ID" value="XM_005650028.1"/>
</dbReference>
<evidence type="ECO:0000256" key="4">
    <source>
        <dbReference type="ARBA" id="ARBA00022723"/>
    </source>
</evidence>
<comment type="cofactor">
    <cofactor evidence="1 7 8">
        <name>Mg(2+)</name>
        <dbReference type="ChEBI" id="CHEBI:18420"/>
    </cofactor>
</comment>
<gene>
    <name evidence="9" type="ORF">COCSUDRAFT_13932</name>
</gene>
<keyword evidence="4 7" id="KW-0479">Metal-binding</keyword>
<feature type="binding site" evidence="7">
    <location>
        <position position="224"/>
    </location>
    <ligand>
        <name>Mg(2+)</name>
        <dbReference type="ChEBI" id="CHEBI:18420"/>
        <label>1</label>
        <note>catalytic</note>
    </ligand>
</feature>
<dbReference type="Gene3D" id="3.30.540.10">
    <property type="entry name" value="Fructose-1,6-Bisphosphatase, subunit A, domain 1"/>
    <property type="match status" value="1"/>
</dbReference>
<accession>I0Z4H2</accession>
<proteinExistence type="inferred from homology"/>
<dbReference type="GO" id="GO:0006021">
    <property type="term" value="P:inositol biosynthetic process"/>
    <property type="evidence" value="ECO:0007669"/>
    <property type="project" value="UniProtKB-UniPathway"/>
</dbReference>
<evidence type="ECO:0000256" key="1">
    <source>
        <dbReference type="ARBA" id="ARBA00001946"/>
    </source>
</evidence>
<keyword evidence="10" id="KW-1185">Reference proteome</keyword>
<dbReference type="PANTHER" id="PTHR20854">
    <property type="entry name" value="INOSITOL MONOPHOSPHATASE"/>
    <property type="match status" value="1"/>
</dbReference>
<comment type="similarity">
    <text evidence="3 8">Belongs to the inositol monophosphatase superfamily.</text>
</comment>
<comment type="pathway">
    <text evidence="2 8">Polyol metabolism; myo-inositol biosynthesis; myo-inositol from D-glucose 6-phosphate: step 2/2.</text>
</comment>
<evidence type="ECO:0000313" key="9">
    <source>
        <dbReference type="EMBL" id="EIE25541.1"/>
    </source>
</evidence>
<dbReference type="AlphaFoldDB" id="I0Z4H2"/>
<dbReference type="InterPro" id="IPR033942">
    <property type="entry name" value="IMPase"/>
</dbReference>
<feature type="non-terminal residue" evidence="9">
    <location>
        <position position="1"/>
    </location>
</feature>
<evidence type="ECO:0000256" key="3">
    <source>
        <dbReference type="ARBA" id="ARBA00009759"/>
    </source>
</evidence>
<dbReference type="GO" id="GO:0046854">
    <property type="term" value="P:phosphatidylinositol phosphate biosynthetic process"/>
    <property type="evidence" value="ECO:0007669"/>
    <property type="project" value="InterPro"/>
</dbReference>
<dbReference type="CDD" id="cd01639">
    <property type="entry name" value="IMPase"/>
    <property type="match status" value="1"/>
</dbReference>